<dbReference type="PANTHER" id="PTHR10566">
    <property type="entry name" value="CHAPERONE-ACTIVITY OF BC1 COMPLEX CABC1 -RELATED"/>
    <property type="match status" value="1"/>
</dbReference>
<dbReference type="InterPro" id="IPR050154">
    <property type="entry name" value="UbiB_kinase"/>
</dbReference>
<protein>
    <submittedName>
        <fullName evidence="4">Ubiquinone biosynthesis protein</fullName>
    </submittedName>
</protein>
<keyword evidence="4" id="KW-0830">Ubiquinone</keyword>
<gene>
    <name evidence="4" type="ORF">EDD59_12221</name>
</gene>
<organism evidence="4 5">
    <name type="scientific">Muricomes intestini</name>
    <dbReference type="NCBI Taxonomy" id="1796634"/>
    <lineage>
        <taxon>Bacteria</taxon>
        <taxon>Bacillati</taxon>
        <taxon>Bacillota</taxon>
        <taxon>Clostridia</taxon>
        <taxon>Lachnospirales</taxon>
        <taxon>Lachnospiraceae</taxon>
        <taxon>Muricomes</taxon>
    </lineage>
</organism>
<evidence type="ECO:0000256" key="1">
    <source>
        <dbReference type="ARBA" id="ARBA00009670"/>
    </source>
</evidence>
<feature type="transmembrane region" description="Helical" evidence="2">
    <location>
        <begin position="510"/>
        <end position="534"/>
    </location>
</feature>
<keyword evidence="2" id="KW-1133">Transmembrane helix</keyword>
<dbReference type="InterPro" id="IPR004147">
    <property type="entry name" value="ABC1_dom"/>
</dbReference>
<comment type="similarity">
    <text evidence="1">Belongs to the protein kinase superfamily. ADCK protein kinase family.</text>
</comment>
<dbReference type="AlphaFoldDB" id="A0A4V2URE4"/>
<dbReference type="OrthoDB" id="9795390at2"/>
<dbReference type="EMBL" id="SLZZ01000022">
    <property type="protein sequence ID" value="TCS76724.1"/>
    <property type="molecule type" value="Genomic_DNA"/>
</dbReference>
<dbReference type="SUPFAM" id="SSF56112">
    <property type="entry name" value="Protein kinase-like (PK-like)"/>
    <property type="match status" value="1"/>
</dbReference>
<evidence type="ECO:0000259" key="3">
    <source>
        <dbReference type="Pfam" id="PF03109"/>
    </source>
</evidence>
<proteinExistence type="inferred from homology"/>
<feature type="transmembrane region" description="Helical" evidence="2">
    <location>
        <begin position="482"/>
        <end position="504"/>
    </location>
</feature>
<evidence type="ECO:0000313" key="4">
    <source>
        <dbReference type="EMBL" id="TCS76724.1"/>
    </source>
</evidence>
<feature type="domain" description="ABC1 atypical kinase-like" evidence="3">
    <location>
        <begin position="78"/>
        <end position="321"/>
    </location>
</feature>
<dbReference type="PANTHER" id="PTHR10566:SF113">
    <property type="entry name" value="PROTEIN ACTIVITY OF BC1 COMPLEX KINASE 7, CHLOROPLASTIC"/>
    <property type="match status" value="1"/>
</dbReference>
<dbReference type="CDD" id="cd05121">
    <property type="entry name" value="ABC1_ADCK3-like"/>
    <property type="match status" value="1"/>
</dbReference>
<keyword evidence="2" id="KW-0472">Membrane</keyword>
<keyword evidence="2" id="KW-0812">Transmembrane</keyword>
<dbReference type="InterPro" id="IPR011009">
    <property type="entry name" value="Kinase-like_dom_sf"/>
</dbReference>
<evidence type="ECO:0000256" key="2">
    <source>
        <dbReference type="SAM" id="Phobius"/>
    </source>
</evidence>
<dbReference type="Proteomes" id="UP000295726">
    <property type="component" value="Unassembled WGS sequence"/>
</dbReference>
<name>A0A4V2URE4_9FIRM</name>
<accession>A0A4V2URE4</accession>
<dbReference type="Pfam" id="PF03109">
    <property type="entry name" value="ABC1"/>
    <property type="match status" value="1"/>
</dbReference>
<keyword evidence="5" id="KW-1185">Reference proteome</keyword>
<reference evidence="4 5" key="1">
    <citation type="submission" date="2019-03" db="EMBL/GenBank/DDBJ databases">
        <title>Genomic Encyclopedia of Type Strains, Phase IV (KMG-IV): sequencing the most valuable type-strain genomes for metagenomic binning, comparative biology and taxonomic classification.</title>
        <authorList>
            <person name="Goeker M."/>
        </authorList>
    </citation>
    <scope>NUCLEOTIDE SEQUENCE [LARGE SCALE GENOMIC DNA]</scope>
    <source>
        <strain evidence="4 5">DSM 29489</strain>
    </source>
</reference>
<dbReference type="RefSeq" id="WP_132382726.1">
    <property type="nucleotide sequence ID" value="NZ_DAISCH010000005.1"/>
</dbReference>
<evidence type="ECO:0000313" key="5">
    <source>
        <dbReference type="Proteomes" id="UP000295726"/>
    </source>
</evidence>
<comment type="caution">
    <text evidence="4">The sequence shown here is derived from an EMBL/GenBank/DDBJ whole genome shotgun (WGS) entry which is preliminary data.</text>
</comment>
<sequence>MDKTNAAQIQRENVAPASQKRLGEILSVLRRHQITHGLTPVRLREILEDLGPTYVKLGQIMSMRSDMLPENYCRELTKLRTEVKPLPYGLVSRLIEDELKEPVENIFSHIDEIPLGSASIAQVHPAVLKDGRKVVIKIQRPSIREIMKNDISLMKKATGILKLATGTKGLIDFNTILDELWKTSQEEMNFIQEAANLDLFYANQKDIAYVTCPQVFHAFTTPRLLVMDYIDGIQIDEIEHLKELGYDMTEIGQKTAENYCKQILEDGFFHADPHPGNLWISGGQIAWLDLGMTGQLPEHNKQLLKKAIAAILEQDIYSLKNVLLTFGEPQDRVNHARLYTDIDDILNRYLSMDFGTMKLGDLIDRLFSLLKEHRLAITPDITLLGRSMITMEGTLTLCAPDVSILQILSAHMSSLMLKEIDVKKLLRHNGRKLYASLDKSMDIPSQLSDLLNITKNGQAQLNLQLSDSEEVRKDMQRTANRFILSFIAAALFIGSGLTAGIDAIPHWFGIPWISFLGYSISGVLILALLIRILLDHRKK</sequence>